<gene>
    <name evidence="2" type="ORF">K0504_00215</name>
</gene>
<feature type="transmembrane region" description="Helical" evidence="1">
    <location>
        <begin position="15"/>
        <end position="35"/>
    </location>
</feature>
<keyword evidence="1" id="KW-0472">Membrane</keyword>
<comment type="caution">
    <text evidence="2">The sequence shown here is derived from an EMBL/GenBank/DDBJ whole genome shotgun (WGS) entry which is preliminary data.</text>
</comment>
<dbReference type="EMBL" id="JAHZSS010000001">
    <property type="protein sequence ID" value="MBW8189442.1"/>
    <property type="molecule type" value="Genomic_DNA"/>
</dbReference>
<dbReference type="Proteomes" id="UP001166251">
    <property type="component" value="Unassembled WGS sequence"/>
</dbReference>
<reference evidence="2" key="1">
    <citation type="submission" date="2021-07" db="EMBL/GenBank/DDBJ databases">
        <title>Neiella marina sp. nov., isolated from the intestinal content of sea cucumber Apostichopus japonicus.</title>
        <authorList>
            <person name="Bai X."/>
        </authorList>
    </citation>
    <scope>NUCLEOTIDE SEQUENCE</scope>
    <source>
        <strain evidence="2">126</strain>
    </source>
</reference>
<organism evidence="2 3">
    <name type="scientific">Neiella holothuriorum</name>
    <dbReference type="NCBI Taxonomy" id="2870530"/>
    <lineage>
        <taxon>Bacteria</taxon>
        <taxon>Pseudomonadati</taxon>
        <taxon>Pseudomonadota</taxon>
        <taxon>Gammaproteobacteria</taxon>
        <taxon>Alteromonadales</taxon>
        <taxon>Echinimonadaceae</taxon>
        <taxon>Neiella</taxon>
    </lineage>
</organism>
<sequence>MTQADQQDAGNRRRLMTVICIMLMLLLMFQVTRLLNQQRSGWDSSVFAVLERDFQVAVATVYAEAKIQGRVRNVTLWQRQIDVNKAGRPAIYDDKGQLDCATIWQQVMGFRTDSKATPIATLGLVRTTNDVSSSGCRFIGSAEDFFDYYP</sequence>
<evidence type="ECO:0000256" key="1">
    <source>
        <dbReference type="SAM" id="Phobius"/>
    </source>
</evidence>
<evidence type="ECO:0000313" key="3">
    <source>
        <dbReference type="Proteomes" id="UP001166251"/>
    </source>
</evidence>
<dbReference type="RefSeq" id="WP_220102134.1">
    <property type="nucleotide sequence ID" value="NZ_JAHZSS010000001.1"/>
</dbReference>
<keyword evidence="3" id="KW-1185">Reference proteome</keyword>
<protein>
    <submittedName>
        <fullName evidence="2">Uncharacterized protein</fullName>
    </submittedName>
</protein>
<accession>A0ABS7ECH3</accession>
<proteinExistence type="predicted"/>
<evidence type="ECO:0000313" key="2">
    <source>
        <dbReference type="EMBL" id="MBW8189442.1"/>
    </source>
</evidence>
<name>A0ABS7ECH3_9GAMM</name>
<keyword evidence="1" id="KW-0812">Transmembrane</keyword>
<keyword evidence="1" id="KW-1133">Transmembrane helix</keyword>